<dbReference type="RefSeq" id="WP_006710544.1">
    <property type="nucleotide sequence ID" value="NZ_AFWF01000013.1"/>
</dbReference>
<feature type="signal peptide" evidence="2">
    <location>
        <begin position="1"/>
        <end position="19"/>
    </location>
</feature>
<accession>F9RXE7</accession>
<evidence type="ECO:0000256" key="1">
    <source>
        <dbReference type="ARBA" id="ARBA00022729"/>
    </source>
</evidence>
<dbReference type="NCBIfam" id="NF033908">
    <property type="entry name" value="AcfA_fam_omp"/>
    <property type="match status" value="1"/>
</dbReference>
<sequence length="213" mass="23606">MKKTLLAAVLVSASFSAISAPYIGLEYGFGSTSHDAQSNFTSSPVKLDPSNEDGILSGFVGYSLTPSWAIELGYSQFDLDDDRSLFVKYDPATHVKTEEEWEAHVKAKQFSLAPVYTHELTSKWKAKFKAGLTYTQYDVSGSHYLEEENEFTDVEKITPKDSYSSSSNEIGGLISVGTEYEVYPQLTLGANVKYQFDSFANTASFNIGSTYYF</sequence>
<evidence type="ECO:0000259" key="3">
    <source>
        <dbReference type="Pfam" id="PF13505"/>
    </source>
</evidence>
<reference evidence="4 5" key="1">
    <citation type="journal article" date="2012" name="Int. J. Syst. Evol. Microbiol.">
        <title>Vibrio caribbeanicus sp. nov., isolated from the marine sponge Scleritoderma cyanea.</title>
        <authorList>
            <person name="Hoffmann M."/>
            <person name="Monday S.R."/>
            <person name="Allard M.W."/>
            <person name="Strain E.A."/>
            <person name="Whittaker P."/>
            <person name="Naum M."/>
            <person name="McCarthy P.J."/>
            <person name="Lopez J.V."/>
            <person name="Fischer M."/>
            <person name="Brown E.W."/>
        </authorList>
    </citation>
    <scope>NUCLEOTIDE SEQUENCE [LARGE SCALE GENOMIC DNA]</scope>
    <source>
        <strain evidence="4 5">ATCC 700023</strain>
    </source>
</reference>
<protein>
    <submittedName>
        <fullName evidence="4">Accessory colonization factor AcfA</fullName>
    </submittedName>
</protein>
<comment type="caution">
    <text evidence="4">The sequence shown here is derived from an EMBL/GenBank/DDBJ whole genome shotgun (WGS) entry which is preliminary data.</text>
</comment>
<dbReference type="InterPro" id="IPR027385">
    <property type="entry name" value="Beta-barrel_OMP"/>
</dbReference>
<dbReference type="OrthoDB" id="5829709at2"/>
<dbReference type="EMBL" id="AFWF01000013">
    <property type="protein sequence ID" value="EGU48130.1"/>
    <property type="molecule type" value="Genomic_DNA"/>
</dbReference>
<keyword evidence="1 2" id="KW-0732">Signal</keyword>
<evidence type="ECO:0000313" key="5">
    <source>
        <dbReference type="Proteomes" id="UP000004605"/>
    </source>
</evidence>
<evidence type="ECO:0000256" key="2">
    <source>
        <dbReference type="SAM" id="SignalP"/>
    </source>
</evidence>
<dbReference type="InterPro" id="IPR011250">
    <property type="entry name" value="OMP/PagP_B-barrel"/>
</dbReference>
<dbReference type="Pfam" id="PF13505">
    <property type="entry name" value="OMP_b-brl"/>
    <property type="match status" value="1"/>
</dbReference>
<feature type="chain" id="PRO_5003393637" evidence="2">
    <location>
        <begin position="20"/>
        <end position="213"/>
    </location>
</feature>
<keyword evidence="5" id="KW-1185">Reference proteome</keyword>
<dbReference type="Gene3D" id="2.40.160.20">
    <property type="match status" value="1"/>
</dbReference>
<dbReference type="SUPFAM" id="SSF56925">
    <property type="entry name" value="OMPA-like"/>
    <property type="match status" value="1"/>
</dbReference>
<evidence type="ECO:0000313" key="4">
    <source>
        <dbReference type="EMBL" id="EGU48130.1"/>
    </source>
</evidence>
<organism evidence="4 5">
    <name type="scientific">Vibrio ichthyoenteri ATCC 700023</name>
    <dbReference type="NCBI Taxonomy" id="870968"/>
    <lineage>
        <taxon>Bacteria</taxon>
        <taxon>Pseudomonadati</taxon>
        <taxon>Pseudomonadota</taxon>
        <taxon>Gammaproteobacteria</taxon>
        <taxon>Vibrionales</taxon>
        <taxon>Vibrionaceae</taxon>
        <taxon>Vibrio</taxon>
    </lineage>
</organism>
<dbReference type="Proteomes" id="UP000004605">
    <property type="component" value="Unassembled WGS sequence"/>
</dbReference>
<feature type="domain" description="Outer membrane protein beta-barrel" evidence="3">
    <location>
        <begin position="5"/>
        <end position="213"/>
    </location>
</feature>
<proteinExistence type="predicted"/>
<gene>
    <name evidence="4" type="ORF">VII00023_20120</name>
</gene>
<name>F9RXE7_9VIBR</name>
<dbReference type="AlphaFoldDB" id="F9RXE7"/>